<proteinExistence type="predicted"/>
<dbReference type="Proteomes" id="UP000433883">
    <property type="component" value="Unassembled WGS sequence"/>
</dbReference>
<organism evidence="2 3">
    <name type="scientific">Venturia inaequalis</name>
    <name type="common">Apple scab fungus</name>
    <dbReference type="NCBI Taxonomy" id="5025"/>
    <lineage>
        <taxon>Eukaryota</taxon>
        <taxon>Fungi</taxon>
        <taxon>Dikarya</taxon>
        <taxon>Ascomycota</taxon>
        <taxon>Pezizomycotina</taxon>
        <taxon>Dothideomycetes</taxon>
        <taxon>Pleosporomycetidae</taxon>
        <taxon>Venturiales</taxon>
        <taxon>Venturiaceae</taxon>
        <taxon>Venturia</taxon>
    </lineage>
</organism>
<evidence type="ECO:0000313" key="1">
    <source>
        <dbReference type="EMBL" id="KAE9962695.1"/>
    </source>
</evidence>
<gene>
    <name evidence="1" type="ORF">BLS_010117</name>
    <name evidence="2" type="ORF">EG328_008679</name>
</gene>
<dbReference type="EMBL" id="WNWQ01000984">
    <property type="protein sequence ID" value="KAE9962695.1"/>
    <property type="molecule type" value="Genomic_DNA"/>
</dbReference>
<dbReference type="PANTHER" id="PTHR42085:SF1">
    <property type="entry name" value="F-BOX DOMAIN-CONTAINING PROTEIN"/>
    <property type="match status" value="1"/>
</dbReference>
<reference evidence="2 3" key="1">
    <citation type="submission" date="2018-12" db="EMBL/GenBank/DDBJ databases">
        <title>Venturia inaequalis Genome Resource.</title>
        <authorList>
            <person name="Lichtner F.J."/>
        </authorList>
    </citation>
    <scope>NUCLEOTIDE SEQUENCE [LARGE SCALE GENOMIC DNA]</scope>
    <source>
        <strain evidence="2 3">120213</strain>
        <strain evidence="1">Bline_iso_100314</strain>
    </source>
</reference>
<comment type="caution">
    <text evidence="2">The sequence shown here is derived from an EMBL/GenBank/DDBJ whole genome shotgun (WGS) entry which is preliminary data.</text>
</comment>
<dbReference type="EMBL" id="WNWS01000005">
    <property type="protein sequence ID" value="KAE9988662.1"/>
    <property type="molecule type" value="Genomic_DNA"/>
</dbReference>
<accession>A0A8H3ZCV7</accession>
<name>A0A8H3ZCV7_VENIN</name>
<protein>
    <submittedName>
        <fullName evidence="2">Uncharacterized protein</fullName>
    </submittedName>
</protein>
<evidence type="ECO:0000313" key="3">
    <source>
        <dbReference type="Proteomes" id="UP000447873"/>
    </source>
</evidence>
<evidence type="ECO:0000313" key="2">
    <source>
        <dbReference type="EMBL" id="KAE9988662.1"/>
    </source>
</evidence>
<dbReference type="Proteomes" id="UP000447873">
    <property type="component" value="Unassembled WGS sequence"/>
</dbReference>
<dbReference type="AlphaFoldDB" id="A0A8H3ZCV7"/>
<dbReference type="InterPro" id="IPR038883">
    <property type="entry name" value="AN11006-like"/>
</dbReference>
<dbReference type="PANTHER" id="PTHR42085">
    <property type="entry name" value="F-BOX DOMAIN-CONTAINING PROTEIN"/>
    <property type="match status" value="1"/>
</dbReference>
<sequence>MKDGHIKMRHHALFKRKKTALELPRENKSPFFELPRELRDQIYDLTLSYDGVQQRITSVPFAQSKEECDLPNSRRASALYMLKSIKRSWREDTKDRATPTVLLICKSITSEAMLRLHKKPLVLSTPPQTCHYHDINPPTSSIINAFISKSTLRSVTRIHFVLPVALYVYLCPKMSTSSARESLLAWVVMILTICQILKKSSVIQELCFQLKNLKDDGFEHPLSTLLEAQLLLDSHSKIQNLIEDLPTKAVTRQGELRDMVYNYSLSYDGIQKVIISDTYLKLLSSAAKGKGKSFLQTPVILLLDKETSSEAIQCLQKKELVFTSPLRCGRLLTLDHVIPRRAFNNIRRIRLAIPETQKLKLYCDCVEYGDDQDEEEDVDLTVFLPLWVNLLEEVFKQLAGSASDSCMVEQLWLQVGAEVLVVHEEMICLLATEAVAIVDEACKDDSHEPDWRGIIEAISKKARSMDG</sequence>